<feature type="domain" description="FUZ/MON1/HPS1 first Longin" evidence="1">
    <location>
        <begin position="128"/>
        <end position="248"/>
    </location>
</feature>
<dbReference type="Proteomes" id="UP000717585">
    <property type="component" value="Unassembled WGS sequence"/>
</dbReference>
<dbReference type="InterPro" id="IPR043972">
    <property type="entry name" value="FUZ/MON1/HPS1_longin_1"/>
</dbReference>
<proteinExistence type="predicted"/>
<dbReference type="Pfam" id="PF19037">
    <property type="entry name" value="Fuz_longin_2"/>
    <property type="match status" value="1"/>
</dbReference>
<dbReference type="OrthoDB" id="272411at2759"/>
<organism evidence="4 5">
    <name type="scientific">Carpediemonas membranifera</name>
    <dbReference type="NCBI Taxonomy" id="201153"/>
    <lineage>
        <taxon>Eukaryota</taxon>
        <taxon>Metamonada</taxon>
        <taxon>Carpediemonas-like organisms</taxon>
        <taxon>Carpediemonas</taxon>
    </lineage>
</organism>
<evidence type="ECO:0000313" key="5">
    <source>
        <dbReference type="Proteomes" id="UP000717585"/>
    </source>
</evidence>
<comment type="caution">
    <text evidence="4">The sequence shown here is derived from an EMBL/GenBank/DDBJ whole genome shotgun (WGS) entry which is preliminary data.</text>
</comment>
<dbReference type="GO" id="GO:0006623">
    <property type="term" value="P:protein targeting to vacuole"/>
    <property type="evidence" value="ECO:0007669"/>
    <property type="project" value="InterPro"/>
</dbReference>
<dbReference type="PANTHER" id="PTHR13027:SF7">
    <property type="entry name" value="VACUOLAR FUSION PROTEIN MON1 HOMOLOG"/>
    <property type="match status" value="1"/>
</dbReference>
<protein>
    <submittedName>
        <fullName evidence="4">Vacuolar fusion protein MON1</fullName>
    </submittedName>
</protein>
<dbReference type="Pfam" id="PF19038">
    <property type="entry name" value="Fuz_longin_3"/>
    <property type="match status" value="1"/>
</dbReference>
<dbReference type="InterPro" id="IPR004353">
    <property type="entry name" value="Mon1"/>
</dbReference>
<evidence type="ECO:0000259" key="3">
    <source>
        <dbReference type="Pfam" id="PF19038"/>
    </source>
</evidence>
<feature type="domain" description="FUZ/MON1/HPS1 second Longin" evidence="2">
    <location>
        <begin position="288"/>
        <end position="376"/>
    </location>
</feature>
<dbReference type="AlphaFoldDB" id="A0A8J6C0U1"/>
<dbReference type="InterPro" id="IPR043970">
    <property type="entry name" value="FUZ/MON1/HPS1_longin_3"/>
</dbReference>
<dbReference type="InterPro" id="IPR043971">
    <property type="entry name" value="FUZ/MON1/HPS1_longin_2"/>
</dbReference>
<accession>A0A8J6C0U1</accession>
<dbReference type="EMBL" id="JAHDYR010000005">
    <property type="protein sequence ID" value="KAG9396921.1"/>
    <property type="molecule type" value="Genomic_DNA"/>
</dbReference>
<sequence length="538" mass="60391">MEPRQTEQSIDDFVVPEIAFNTPFVKNAILADGDEASPLFAVGEEDVPELVEVTVDQLDAQADTMAKLTRQIAVPDELRTPVLTTKESVPVTPSHFIKVEKNIPEIDRIERYAGQDADMAEWRAHKHHVMIVSEAGKPIFTRYGDTDAMNTMMCVIPAVSAFAGQLNQTLNAIKVNGTLHVYVKHGPIYFLIITKTGLPELVIRKHTKYYYDQITSALTHVFELMLARRPSYDMRENLTGAAPLISALIRRSIYDISFTLDALRVCPMPKDPRRDLGDLITSKRPSTALFAFVTVGRQLVTAGRPKNVKALVPGDILILMNTLAVLVQSQDPNEPVHLRFPICLPNFNRRGFLYAVTRALVPGMLCTMLATKEEACDSLDAALQGMFVILGDPTRLPLRAALVESVASPFYLADTVIEGKRRAPLHFVYVDKVTSQMVGPGFGLELIGRDEQRRAMLRYQRIIARSEETQFGRAMVDSYDDAAVLSWNTKKFRLLVTYAADTPPAQMVTVVKELLDWVYRKVDKDRRGEVFILDWPSW</sequence>
<gene>
    <name evidence="4" type="ORF">J8273_1975</name>
</gene>
<evidence type="ECO:0000259" key="2">
    <source>
        <dbReference type="Pfam" id="PF19037"/>
    </source>
</evidence>
<dbReference type="Pfam" id="PF19036">
    <property type="entry name" value="Fuz_longin_1"/>
    <property type="match status" value="1"/>
</dbReference>
<feature type="domain" description="FUZ/MON1/HPS1 third Longin" evidence="3">
    <location>
        <begin position="425"/>
        <end position="519"/>
    </location>
</feature>
<dbReference type="PRINTS" id="PR01546">
    <property type="entry name" value="YEAST73DUF"/>
</dbReference>
<evidence type="ECO:0000259" key="1">
    <source>
        <dbReference type="Pfam" id="PF19036"/>
    </source>
</evidence>
<reference evidence="4" key="1">
    <citation type="submission" date="2021-05" db="EMBL/GenBank/DDBJ databases">
        <title>A free-living protist that lacks canonical eukaryotic 1 DNA replication and segregation systems.</title>
        <authorList>
            <person name="Salas-Leiva D.E."/>
            <person name="Tromer E.C."/>
            <person name="Curtis B.A."/>
            <person name="Jerlstrom-Hultqvist J."/>
            <person name="Kolisko M."/>
            <person name="Yi Z."/>
            <person name="Salas-Leiva J.S."/>
            <person name="Gallot-Lavallee L."/>
            <person name="Kops G.J.P.L."/>
            <person name="Archibald J.M."/>
            <person name="Simpson A.G.B."/>
            <person name="Roger A.J."/>
        </authorList>
    </citation>
    <scope>NUCLEOTIDE SEQUENCE</scope>
    <source>
        <strain evidence="4">BICM</strain>
    </source>
</reference>
<dbReference type="GO" id="GO:0016192">
    <property type="term" value="P:vesicle-mediated transport"/>
    <property type="evidence" value="ECO:0007669"/>
    <property type="project" value="InterPro"/>
</dbReference>
<keyword evidence="5" id="KW-1185">Reference proteome</keyword>
<name>A0A8J6C0U1_9EUKA</name>
<dbReference type="PANTHER" id="PTHR13027">
    <property type="entry name" value="SAND PROTEIN-RELATED"/>
    <property type="match status" value="1"/>
</dbReference>
<evidence type="ECO:0000313" key="4">
    <source>
        <dbReference type="EMBL" id="KAG9396921.1"/>
    </source>
</evidence>